<reference evidence="2 3" key="1">
    <citation type="submission" date="2019-04" db="EMBL/GenBank/DDBJ databases">
        <authorList>
            <person name="Van Vliet M D."/>
        </authorList>
    </citation>
    <scope>NUCLEOTIDE SEQUENCE [LARGE SCALE GENOMIC DNA]</scope>
    <source>
        <strain evidence="2 3">F21</strain>
    </source>
</reference>
<dbReference type="Proteomes" id="UP000346198">
    <property type="component" value="Unassembled WGS sequence"/>
</dbReference>
<feature type="region of interest" description="Disordered" evidence="1">
    <location>
        <begin position="75"/>
        <end position="106"/>
    </location>
</feature>
<sequence>MQLPYGEYEKLMEHAQEGNRIREVKASVVAGLRSFLGAAAPALKTAPVAEEAPLRQDAPAPEKVSVEFAAEMPQNAPAPVQEQSLAKKKAMKSPAPKPASRSESADISIPPIKKEIAAFFNKQDDSSRLFNVLKQYYTCLNEACGGTVRVTMKDGVCSLWNYDEWEEFAFVDIFERHLRISLDPRCSERLKSLNFCEVPRLLSGRRNLISAQVDDLNKIMLDVLIQAFDEVGMTA</sequence>
<evidence type="ECO:0000313" key="2">
    <source>
        <dbReference type="EMBL" id="VGO20928.1"/>
    </source>
</evidence>
<accession>A0A6C2ULE8</accession>
<proteinExistence type="predicted"/>
<organism evidence="2 3">
    <name type="scientific">Pontiella sulfatireligans</name>
    <dbReference type="NCBI Taxonomy" id="2750658"/>
    <lineage>
        <taxon>Bacteria</taxon>
        <taxon>Pseudomonadati</taxon>
        <taxon>Kiritimatiellota</taxon>
        <taxon>Kiritimatiellia</taxon>
        <taxon>Kiritimatiellales</taxon>
        <taxon>Pontiellaceae</taxon>
        <taxon>Pontiella</taxon>
    </lineage>
</organism>
<evidence type="ECO:0000313" key="3">
    <source>
        <dbReference type="Proteomes" id="UP000346198"/>
    </source>
</evidence>
<name>A0A6C2ULE8_9BACT</name>
<feature type="compositionally biased region" description="Low complexity" evidence="1">
    <location>
        <begin position="92"/>
        <end position="102"/>
    </location>
</feature>
<dbReference type="AlphaFoldDB" id="A0A6C2ULE8"/>
<gene>
    <name evidence="2" type="ORF">SCARR_02995</name>
</gene>
<keyword evidence="3" id="KW-1185">Reference proteome</keyword>
<protein>
    <submittedName>
        <fullName evidence="2">Uncharacterized protein</fullName>
    </submittedName>
</protein>
<evidence type="ECO:0000256" key="1">
    <source>
        <dbReference type="SAM" id="MobiDB-lite"/>
    </source>
</evidence>
<dbReference type="EMBL" id="CAAHFH010000002">
    <property type="protein sequence ID" value="VGO20928.1"/>
    <property type="molecule type" value="Genomic_DNA"/>
</dbReference>